<dbReference type="InterPro" id="IPR019734">
    <property type="entry name" value="TPR_rpt"/>
</dbReference>
<dbReference type="Gene3D" id="3.40.50.300">
    <property type="entry name" value="P-loop containing nucleotide triphosphate hydrolases"/>
    <property type="match status" value="1"/>
</dbReference>
<keyword evidence="5" id="KW-1185">Reference proteome</keyword>
<keyword evidence="1" id="KW-0802">TPR repeat</keyword>
<comment type="caution">
    <text evidence="4">The sequence shown here is derived from an EMBL/GenBank/DDBJ whole genome shotgun (WGS) entry which is preliminary data.</text>
</comment>
<evidence type="ECO:0000259" key="2">
    <source>
        <dbReference type="Pfam" id="PF00931"/>
    </source>
</evidence>
<dbReference type="PANTHER" id="PTHR35205">
    <property type="entry name" value="NB-ARC AND TPR DOMAIN PROTEIN"/>
    <property type="match status" value="1"/>
</dbReference>
<organism evidence="4 5">
    <name type="scientific">Cercophora newfieldiana</name>
    <dbReference type="NCBI Taxonomy" id="92897"/>
    <lineage>
        <taxon>Eukaryota</taxon>
        <taxon>Fungi</taxon>
        <taxon>Dikarya</taxon>
        <taxon>Ascomycota</taxon>
        <taxon>Pezizomycotina</taxon>
        <taxon>Sordariomycetes</taxon>
        <taxon>Sordariomycetidae</taxon>
        <taxon>Sordariales</taxon>
        <taxon>Lasiosphaeriaceae</taxon>
        <taxon>Cercophora</taxon>
    </lineage>
</organism>
<dbReference type="Pfam" id="PF13374">
    <property type="entry name" value="TPR_10"/>
    <property type="match status" value="1"/>
</dbReference>
<sequence length="928" mass="105971">MANCPISRAVSVVENSFRGLFGKFPEGEAILKITDNEKAMQWIQSSPDWEQASDTLRMRIDGMVKTCKGFISVVRTSAIIPEKVESWEALVLGSLALCIRELLPIGDSGRNPFLPLIEELTANTSLPLPPFIPPSNSDVPFADFLIQLFAELALSLMNLASFMIKHPAEFRREKPTEKFTQFNGESHAAVVRMKAWCDRVRGCTSSNGSDGRTAPPVPEKQTTGAITHKYHFQGREGYFATIDRTFATSLKRPSLVSLYGLPGIGKTQLAMRYCKSKATQYEIILWTEADTDLKIQEALSKHALNLKLPGAEARGDSALNCRILLEWLEVTGGHIKHTWLLVYDNLDDVQILRKFWPERGKGHIIVTSRNPYTASFRACASISVLPLNMEESVELFYNEIGRPKLPQRNLKIEKLLGDWKGVPLAINQMSSFITRVQMDLDKFVRLYSTSAPQLLRKANLYDEYPHSVATAFATEQLQEEPKAILHSMCFFDPDRIPCEVIQSAFDLDIEDEGLEPGFNSILCEWDYLESLEVLIKMSLLTKFENDMSIHRLVQDVVYLFMSKNERQKGFDAVLKVISQNFPTGAEGQMWKDWDKCERYLPHALFLFRRFEKDFRGQKSIRFASLVSSVTWYLFERGLFTEIDSLVNLGLAASPDEENLVVASIVWPLAGILFENNRIAEALPLLLKSLRIRENLLPPNDPVLGNTYYSIGIFYMEDNQLEKSLEYNLKALDVRQKCGNGNPDEGPLAFTYGNLGLIYRRMGELDEASKCMEKSEELWRRSYGVESDRYAICMYYLGNLRLDQERIAEARQCHQTSFDIYCKILGHNFKTGLCWHKMATFFRREGDFCNAESYARKALSIFEKCFDPVPRLARSTYLLSEVLRDSGRVCEADKVREEAERLRRSITTLPYEEESSPEAFERLVPYFLR</sequence>
<dbReference type="PANTHER" id="PTHR35205:SF1">
    <property type="entry name" value="ZU5 DOMAIN-CONTAINING PROTEIN"/>
    <property type="match status" value="1"/>
</dbReference>
<dbReference type="Gene3D" id="1.25.40.10">
    <property type="entry name" value="Tetratricopeptide repeat domain"/>
    <property type="match status" value="2"/>
</dbReference>
<protein>
    <recommendedName>
        <fullName evidence="6">NB-ARC domain-containing protein</fullName>
    </recommendedName>
</protein>
<dbReference type="Pfam" id="PF00931">
    <property type="entry name" value="NB-ARC"/>
    <property type="match status" value="1"/>
</dbReference>
<feature type="repeat" description="TPR" evidence="1">
    <location>
        <begin position="704"/>
        <end position="737"/>
    </location>
</feature>
<evidence type="ECO:0008006" key="6">
    <source>
        <dbReference type="Google" id="ProtNLM"/>
    </source>
</evidence>
<dbReference type="AlphaFoldDB" id="A0AA39Y4A4"/>
<dbReference type="SMART" id="SM00028">
    <property type="entry name" value="TPR"/>
    <property type="match status" value="5"/>
</dbReference>
<reference evidence="4" key="1">
    <citation type="submission" date="2023-06" db="EMBL/GenBank/DDBJ databases">
        <title>Genome-scale phylogeny and comparative genomics of the fungal order Sordariales.</title>
        <authorList>
            <consortium name="Lawrence Berkeley National Laboratory"/>
            <person name="Hensen N."/>
            <person name="Bonometti L."/>
            <person name="Westerberg I."/>
            <person name="Brannstrom I.O."/>
            <person name="Guillou S."/>
            <person name="Cros-Aarteil S."/>
            <person name="Calhoun S."/>
            <person name="Haridas S."/>
            <person name="Kuo A."/>
            <person name="Mondo S."/>
            <person name="Pangilinan J."/>
            <person name="Riley R."/>
            <person name="Labutti K."/>
            <person name="Andreopoulos B."/>
            <person name="Lipzen A."/>
            <person name="Chen C."/>
            <person name="Yanf M."/>
            <person name="Daum C."/>
            <person name="Ng V."/>
            <person name="Clum A."/>
            <person name="Steindorff A."/>
            <person name="Ohm R."/>
            <person name="Martin F."/>
            <person name="Silar P."/>
            <person name="Natvig D."/>
            <person name="Lalanne C."/>
            <person name="Gautier V."/>
            <person name="Ament-Velasquez S.L."/>
            <person name="Kruys A."/>
            <person name="Hutchinson M.I."/>
            <person name="Powell A.J."/>
            <person name="Barry K."/>
            <person name="Miller A.N."/>
            <person name="Grigoriev I.V."/>
            <person name="Debuchy R."/>
            <person name="Gladieux P."/>
            <person name="Thoren M.H."/>
            <person name="Johannesson H."/>
        </authorList>
    </citation>
    <scope>NUCLEOTIDE SEQUENCE</scope>
    <source>
        <strain evidence="4">SMH2532-1</strain>
    </source>
</reference>
<feature type="domain" description="NB-ARC" evidence="2">
    <location>
        <begin position="252"/>
        <end position="401"/>
    </location>
</feature>
<dbReference type="PRINTS" id="PR00364">
    <property type="entry name" value="DISEASERSIST"/>
</dbReference>
<dbReference type="SUPFAM" id="SSF48452">
    <property type="entry name" value="TPR-like"/>
    <property type="match status" value="2"/>
</dbReference>
<dbReference type="PROSITE" id="PS50005">
    <property type="entry name" value="TPR"/>
    <property type="match status" value="2"/>
</dbReference>
<feature type="domain" description="DUF7779" evidence="3">
    <location>
        <begin position="473"/>
        <end position="565"/>
    </location>
</feature>
<name>A0AA39Y4A4_9PEZI</name>
<evidence type="ECO:0000313" key="5">
    <source>
        <dbReference type="Proteomes" id="UP001174936"/>
    </source>
</evidence>
<evidence type="ECO:0000256" key="1">
    <source>
        <dbReference type="PROSITE-ProRule" id="PRU00339"/>
    </source>
</evidence>
<evidence type="ECO:0000259" key="3">
    <source>
        <dbReference type="Pfam" id="PF25000"/>
    </source>
</evidence>
<dbReference type="SUPFAM" id="SSF52540">
    <property type="entry name" value="P-loop containing nucleoside triphosphate hydrolases"/>
    <property type="match status" value="1"/>
</dbReference>
<dbReference type="InterPro" id="IPR002182">
    <property type="entry name" value="NB-ARC"/>
</dbReference>
<dbReference type="InterPro" id="IPR056681">
    <property type="entry name" value="DUF7779"/>
</dbReference>
<dbReference type="Pfam" id="PF13424">
    <property type="entry name" value="TPR_12"/>
    <property type="match status" value="1"/>
</dbReference>
<dbReference type="InterPro" id="IPR011990">
    <property type="entry name" value="TPR-like_helical_dom_sf"/>
</dbReference>
<feature type="repeat" description="TPR" evidence="1">
    <location>
        <begin position="748"/>
        <end position="781"/>
    </location>
</feature>
<proteinExistence type="predicted"/>
<evidence type="ECO:0000313" key="4">
    <source>
        <dbReference type="EMBL" id="KAK0645779.1"/>
    </source>
</evidence>
<dbReference type="InterPro" id="IPR027417">
    <property type="entry name" value="P-loop_NTPase"/>
</dbReference>
<accession>A0AA39Y4A4</accession>
<dbReference type="Pfam" id="PF25000">
    <property type="entry name" value="DUF7779"/>
    <property type="match status" value="1"/>
</dbReference>
<gene>
    <name evidence="4" type="ORF">B0T16DRAFT_492860</name>
</gene>
<dbReference type="EMBL" id="JAULSV010000004">
    <property type="protein sequence ID" value="KAK0645779.1"/>
    <property type="molecule type" value="Genomic_DNA"/>
</dbReference>
<dbReference type="Proteomes" id="UP001174936">
    <property type="component" value="Unassembled WGS sequence"/>
</dbReference>
<dbReference type="GO" id="GO:0043531">
    <property type="term" value="F:ADP binding"/>
    <property type="evidence" value="ECO:0007669"/>
    <property type="project" value="InterPro"/>
</dbReference>